<protein>
    <submittedName>
        <fullName evidence="1">Uncharacterized protein</fullName>
    </submittedName>
</protein>
<dbReference type="Proteomes" id="UP001138768">
    <property type="component" value="Unassembled WGS sequence"/>
</dbReference>
<comment type="caution">
    <text evidence="1">The sequence shown here is derived from an EMBL/GenBank/DDBJ whole genome shotgun (WGS) entry which is preliminary data.</text>
</comment>
<evidence type="ECO:0000313" key="1">
    <source>
        <dbReference type="EMBL" id="MBK1619962.1"/>
    </source>
</evidence>
<proteinExistence type="predicted"/>
<dbReference type="RefSeq" id="WP_200246293.1">
    <property type="nucleotide sequence ID" value="NZ_NRRY01000029.1"/>
</dbReference>
<sequence length="440" mass="48166">MSPDALQAMQWQWPRYRAHLSARVLARDRGHLGLDATVATDLANSIPIAPPPLHGLARASFVEWRYFAVLSPAFHGIVGLALVNPDHRFQRIAEGGLLLIIAGVVDRPRLPISVAAANESGPLLGGETAELCWMHLFAPEACAFDPSGPDSPRVSLRAGDADCCLELRQASAAEASLVVESGQGLKLRLAHAGVPGAALPNALDTRLDGWLGRALGAHWQVQCPSPMAWSDGELMLEPGLLDGCAEASGGINPCYASAALRARVASGEQVLTWQAASAYAEHSFGIRPLPLQGWDFLFVPKPETSEALVLQTYRGSQALRYVEVCWLQDGALRQWRFPAESLRLDWSERVYDPVLGVQRPLRRRIEAAAGGLRLSLDNRVLHRMPLLRRQRLAVRHFFISEEIGIADWRLSDDSGRVLVEVQGQPCGGELAHRRYRVPRC</sequence>
<keyword evidence="2" id="KW-1185">Reference proteome</keyword>
<evidence type="ECO:0000313" key="2">
    <source>
        <dbReference type="Proteomes" id="UP001138768"/>
    </source>
</evidence>
<reference evidence="1 2" key="1">
    <citation type="journal article" date="2020" name="Microorganisms">
        <title>Osmotic Adaptation and Compatible Solute Biosynthesis of Phototrophic Bacteria as Revealed from Genome Analyses.</title>
        <authorList>
            <person name="Imhoff J.F."/>
            <person name="Rahn T."/>
            <person name="Kunzel S."/>
            <person name="Keller A."/>
            <person name="Neulinger S.C."/>
        </authorList>
    </citation>
    <scope>NUCLEOTIDE SEQUENCE [LARGE SCALE GENOMIC DNA]</scope>
    <source>
        <strain evidence="1 2">DSM 25653</strain>
    </source>
</reference>
<gene>
    <name evidence="1" type="ORF">CKO42_16245</name>
</gene>
<name>A0A9X0WAB0_9GAMM</name>
<dbReference type="AlphaFoldDB" id="A0A9X0WAB0"/>
<dbReference type="EMBL" id="NRRY01000029">
    <property type="protein sequence ID" value="MBK1619962.1"/>
    <property type="molecule type" value="Genomic_DNA"/>
</dbReference>
<organism evidence="1 2">
    <name type="scientific">Lamprobacter modestohalophilus</name>
    <dbReference type="NCBI Taxonomy" id="1064514"/>
    <lineage>
        <taxon>Bacteria</taxon>
        <taxon>Pseudomonadati</taxon>
        <taxon>Pseudomonadota</taxon>
        <taxon>Gammaproteobacteria</taxon>
        <taxon>Chromatiales</taxon>
        <taxon>Chromatiaceae</taxon>
        <taxon>Lamprobacter</taxon>
    </lineage>
</organism>
<accession>A0A9X0WAB0</accession>